<keyword evidence="3" id="KW-1185">Reference proteome</keyword>
<dbReference type="KEGG" id="mamp:MAMA39_07130"/>
<dbReference type="Gene3D" id="1.20.120.20">
    <property type="entry name" value="Apolipoprotein"/>
    <property type="match status" value="1"/>
</dbReference>
<evidence type="ECO:0000313" key="3">
    <source>
        <dbReference type="Proteomes" id="UP000261764"/>
    </source>
</evidence>
<reference evidence="2 3" key="1">
    <citation type="journal article" date="2015" name="Clin. Infect. Dis.">
        <title>Genomic Investigations unmask Mycoplasma amphoriforme, a new respiratory pathogen.</title>
        <authorList>
            <person name="Gillespie S.H."/>
            <person name="Ling C.L."/>
            <person name="Oravcova K."/>
            <person name="Pinheiro M."/>
            <person name="Wells L."/>
            <person name="Bryant J.M."/>
            <person name="McHugh T.D."/>
            <person name="Bebear C."/>
            <person name="Webster D."/>
            <person name="Harris S.R."/>
            <person name="Seth-Smith H.M."/>
            <person name="Thomson N.R."/>
        </authorList>
    </citation>
    <scope>NUCLEOTIDE SEQUENCE [LARGE SCALE GENOMIC DNA]</scope>
    <source>
        <strain evidence="2 3">A39</strain>
    </source>
</reference>
<sequence>MNRIKIFCQNLLNLALIYMGWKSKKFSWNLINSTGGLKMKKWTLDKLAELIVNEVDKVNTKIDKNHQEVNAKIDKNYQELNAKIDKNHKEVNDRIDQVEKNQKQLNAKIDKNYQELNAKIDKNHKEVNDKIDKNYQELNTKIDQNYQKLNAKIDKNHKEVNTRIDRYHLKRKTKYKQADKWMFGKELLLVNIKKMYDQQVFKEIMEDVQTLLSYPKLNLQGVHFLINNTIFVKASELLEALGASSIRNVALIKVY</sequence>
<evidence type="ECO:0000256" key="1">
    <source>
        <dbReference type="SAM" id="Coils"/>
    </source>
</evidence>
<dbReference type="Proteomes" id="UP000261764">
    <property type="component" value="Chromosome I"/>
</dbReference>
<dbReference type="AlphaFoldDB" id="A0A292IIW6"/>
<gene>
    <name evidence="2" type="ORF">MAMA39_07130</name>
</gene>
<evidence type="ECO:0000313" key="2">
    <source>
        <dbReference type="EMBL" id="CDN40830.1"/>
    </source>
</evidence>
<proteinExistence type="predicted"/>
<organism evidence="2 3">
    <name type="scientific">Mycoplasma amphoriforme A39</name>
    <dbReference type="NCBI Taxonomy" id="572419"/>
    <lineage>
        <taxon>Bacteria</taxon>
        <taxon>Bacillati</taxon>
        <taxon>Mycoplasmatota</taxon>
        <taxon>Mollicutes</taxon>
        <taxon>Mycoplasmataceae</taxon>
        <taxon>Mycoplasma</taxon>
    </lineage>
</organism>
<protein>
    <submittedName>
        <fullName evidence="2">Uncharacterized protein</fullName>
    </submittedName>
</protein>
<feature type="coiled-coil region" evidence="1">
    <location>
        <begin position="70"/>
        <end position="126"/>
    </location>
</feature>
<keyword evidence="1" id="KW-0175">Coiled coil</keyword>
<name>A0A292IIW6_9MOLU</name>
<accession>A0A292IIW6</accession>
<dbReference type="SUPFAM" id="SSF47162">
    <property type="entry name" value="Apolipoprotein"/>
    <property type="match status" value="1"/>
</dbReference>
<dbReference type="EMBL" id="HG937516">
    <property type="protein sequence ID" value="CDN40830.1"/>
    <property type="molecule type" value="Genomic_DNA"/>
</dbReference>